<proteinExistence type="inferred from homology"/>
<keyword evidence="4 5" id="KW-0378">Hydrolase</keyword>
<evidence type="ECO:0000256" key="4">
    <source>
        <dbReference type="ARBA" id="ARBA00022801"/>
    </source>
</evidence>
<sequence length="172" mass="17905">MPEVTGGSRRKPRRKAVAVPAGGVRLGVDVGSVRVGVALSDRDGLLATPLVTLSRADDGTDLRQLTALVAEHEAVQVIVGLPRSLSGEEGPAAAAARSYAAELASLVAPVNVDLVDERLSTVSATRTLSSRGVRGQRQRAVIDQAAAVIILQTWLDTRRAEAARANGEPGDE</sequence>
<comment type="function">
    <text evidence="5">Could be a nuclease involved in processing of the 5'-end of pre-16S rRNA.</text>
</comment>
<dbReference type="InterPro" id="IPR006641">
    <property type="entry name" value="YqgF/RNaseH-like_dom"/>
</dbReference>
<comment type="similarity">
    <text evidence="5">Belongs to the YqgF HJR family.</text>
</comment>
<gene>
    <name evidence="7" type="primary">ruvX</name>
    <name evidence="7" type="ORF">GCM10009765_13010</name>
</gene>
<dbReference type="EMBL" id="BAAANY010000005">
    <property type="protein sequence ID" value="GAA1664830.1"/>
    <property type="molecule type" value="Genomic_DNA"/>
</dbReference>
<dbReference type="Pfam" id="PF03652">
    <property type="entry name" value="RuvX"/>
    <property type="match status" value="1"/>
</dbReference>
<keyword evidence="8" id="KW-1185">Reference proteome</keyword>
<keyword evidence="1 5" id="KW-0963">Cytoplasm</keyword>
<evidence type="ECO:0000313" key="7">
    <source>
        <dbReference type="EMBL" id="GAA1664830.1"/>
    </source>
</evidence>
<keyword evidence="2 5" id="KW-0690">Ribosome biogenesis</keyword>
<comment type="caution">
    <text evidence="7">The sequence shown here is derived from an EMBL/GenBank/DDBJ whole genome shotgun (WGS) entry which is preliminary data.</text>
</comment>
<evidence type="ECO:0000259" key="6">
    <source>
        <dbReference type="SMART" id="SM00732"/>
    </source>
</evidence>
<evidence type="ECO:0000256" key="5">
    <source>
        <dbReference type="HAMAP-Rule" id="MF_00651"/>
    </source>
</evidence>
<organism evidence="7 8">
    <name type="scientific">Fodinicola feengrottensis</name>
    <dbReference type="NCBI Taxonomy" id="435914"/>
    <lineage>
        <taxon>Bacteria</taxon>
        <taxon>Bacillati</taxon>
        <taxon>Actinomycetota</taxon>
        <taxon>Actinomycetes</taxon>
        <taxon>Mycobacteriales</taxon>
        <taxon>Fodinicola</taxon>
    </lineage>
</organism>
<name>A0ABP4RZE1_9ACTN</name>
<comment type="subcellular location">
    <subcellularLocation>
        <location evidence="5">Cytoplasm</location>
    </subcellularLocation>
</comment>
<feature type="domain" description="YqgF/RNase H-like" evidence="6">
    <location>
        <begin position="23"/>
        <end position="124"/>
    </location>
</feature>
<dbReference type="SMART" id="SM00732">
    <property type="entry name" value="YqgFc"/>
    <property type="match status" value="1"/>
</dbReference>
<reference evidence="8" key="1">
    <citation type="journal article" date="2019" name="Int. J. Syst. Evol. Microbiol.">
        <title>The Global Catalogue of Microorganisms (GCM) 10K type strain sequencing project: providing services to taxonomists for standard genome sequencing and annotation.</title>
        <authorList>
            <consortium name="The Broad Institute Genomics Platform"/>
            <consortium name="The Broad Institute Genome Sequencing Center for Infectious Disease"/>
            <person name="Wu L."/>
            <person name="Ma J."/>
        </authorList>
    </citation>
    <scope>NUCLEOTIDE SEQUENCE [LARGE SCALE GENOMIC DNA]</scope>
    <source>
        <strain evidence="8">JCM 14718</strain>
    </source>
</reference>
<dbReference type="HAMAP" id="MF_00651">
    <property type="entry name" value="Nuclease_YqgF"/>
    <property type="match status" value="1"/>
</dbReference>
<keyword evidence="3 5" id="KW-0540">Nuclease</keyword>
<dbReference type="CDD" id="cd16964">
    <property type="entry name" value="YqgF"/>
    <property type="match status" value="1"/>
</dbReference>
<evidence type="ECO:0000256" key="3">
    <source>
        <dbReference type="ARBA" id="ARBA00022722"/>
    </source>
</evidence>
<evidence type="ECO:0000256" key="2">
    <source>
        <dbReference type="ARBA" id="ARBA00022517"/>
    </source>
</evidence>
<dbReference type="PANTHER" id="PTHR33317:SF4">
    <property type="entry name" value="POLYNUCLEOTIDYL TRANSFERASE, RIBONUCLEASE H-LIKE SUPERFAMILY PROTEIN"/>
    <property type="match status" value="1"/>
</dbReference>
<dbReference type="SUPFAM" id="SSF53098">
    <property type="entry name" value="Ribonuclease H-like"/>
    <property type="match status" value="1"/>
</dbReference>
<dbReference type="InterPro" id="IPR005227">
    <property type="entry name" value="YqgF"/>
</dbReference>
<protein>
    <recommendedName>
        <fullName evidence="5">Putative pre-16S rRNA nuclease</fullName>
        <ecNumber evidence="5">3.1.-.-</ecNumber>
    </recommendedName>
</protein>
<evidence type="ECO:0000313" key="8">
    <source>
        <dbReference type="Proteomes" id="UP001500618"/>
    </source>
</evidence>
<dbReference type="NCBIfam" id="TIGR00250">
    <property type="entry name" value="RNAse_H_YqgF"/>
    <property type="match status" value="1"/>
</dbReference>
<dbReference type="InterPro" id="IPR012337">
    <property type="entry name" value="RNaseH-like_sf"/>
</dbReference>
<evidence type="ECO:0000256" key="1">
    <source>
        <dbReference type="ARBA" id="ARBA00022490"/>
    </source>
</evidence>
<dbReference type="Proteomes" id="UP001500618">
    <property type="component" value="Unassembled WGS sequence"/>
</dbReference>
<dbReference type="EC" id="3.1.-.-" evidence="5"/>
<accession>A0ABP4RZE1</accession>
<dbReference type="Gene3D" id="3.30.420.140">
    <property type="entry name" value="YqgF/RNase H-like domain"/>
    <property type="match status" value="1"/>
</dbReference>
<dbReference type="PANTHER" id="PTHR33317">
    <property type="entry name" value="POLYNUCLEOTIDYL TRANSFERASE, RIBONUCLEASE H-LIKE SUPERFAMILY PROTEIN"/>
    <property type="match status" value="1"/>
</dbReference>
<dbReference type="InterPro" id="IPR037027">
    <property type="entry name" value="YqgF/RNaseH-like_dom_sf"/>
</dbReference>